<organism evidence="1">
    <name type="scientific">marine metagenome</name>
    <dbReference type="NCBI Taxonomy" id="408172"/>
    <lineage>
        <taxon>unclassified sequences</taxon>
        <taxon>metagenomes</taxon>
        <taxon>ecological metagenomes</taxon>
    </lineage>
</organism>
<gene>
    <name evidence="1" type="ORF">METZ01_LOCUS150858</name>
</gene>
<protein>
    <submittedName>
        <fullName evidence="1">Uncharacterized protein</fullName>
    </submittedName>
</protein>
<sequence>MDQLIELFNIVTAVVAACSAIAAVTPTPTDDSMVAKAYKVIDLLAINVGKAKE</sequence>
<accession>A0A382A9F3</accession>
<reference evidence="1" key="1">
    <citation type="submission" date="2018-05" db="EMBL/GenBank/DDBJ databases">
        <authorList>
            <person name="Lanie J.A."/>
            <person name="Ng W.-L."/>
            <person name="Kazmierczak K.M."/>
            <person name="Andrzejewski T.M."/>
            <person name="Davidsen T.M."/>
            <person name="Wayne K.J."/>
            <person name="Tettelin H."/>
            <person name="Glass J.I."/>
            <person name="Rusch D."/>
            <person name="Podicherti R."/>
            <person name="Tsui H.-C.T."/>
            <person name="Winkler M.E."/>
        </authorList>
    </citation>
    <scope>NUCLEOTIDE SEQUENCE</scope>
</reference>
<proteinExistence type="predicted"/>
<evidence type="ECO:0000313" key="1">
    <source>
        <dbReference type="EMBL" id="SVA98004.1"/>
    </source>
</evidence>
<dbReference type="EMBL" id="UINC01024420">
    <property type="protein sequence ID" value="SVA98004.1"/>
    <property type="molecule type" value="Genomic_DNA"/>
</dbReference>
<name>A0A382A9F3_9ZZZZ</name>
<dbReference type="AlphaFoldDB" id="A0A382A9F3"/>